<evidence type="ECO:0000313" key="5">
    <source>
        <dbReference type="EMBL" id="QDT33146.1"/>
    </source>
</evidence>
<dbReference type="EMBL" id="CP036267">
    <property type="protein sequence ID" value="QDT33146.1"/>
    <property type="molecule type" value="Genomic_DNA"/>
</dbReference>
<dbReference type="KEGG" id="tpol:Mal48_23990"/>
<feature type="domain" description="ABC transporter" evidence="4">
    <location>
        <begin position="2"/>
        <end position="235"/>
    </location>
</feature>
<keyword evidence="2" id="KW-0547">Nucleotide-binding</keyword>
<dbReference type="RefSeq" id="WP_145198991.1">
    <property type="nucleotide sequence ID" value="NZ_CP036267.1"/>
</dbReference>
<dbReference type="InterPro" id="IPR050093">
    <property type="entry name" value="ABC_SmlMolc_Importer"/>
</dbReference>
<evidence type="ECO:0000256" key="2">
    <source>
        <dbReference type="ARBA" id="ARBA00022741"/>
    </source>
</evidence>
<keyword evidence="6" id="KW-1185">Reference proteome</keyword>
<dbReference type="PROSITE" id="PS50893">
    <property type="entry name" value="ABC_TRANSPORTER_2"/>
    <property type="match status" value="1"/>
</dbReference>
<dbReference type="Gene3D" id="3.40.50.300">
    <property type="entry name" value="P-loop containing nucleotide triphosphate hydrolases"/>
    <property type="match status" value="1"/>
</dbReference>
<dbReference type="InterPro" id="IPR003593">
    <property type="entry name" value="AAA+_ATPase"/>
</dbReference>
<dbReference type="AlphaFoldDB" id="A0A517QND4"/>
<proteinExistence type="predicted"/>
<name>A0A517QND4_9PLAN</name>
<sequence precursor="true">MIKLSGVSKSYDEKLVLQPTTLEFETGKSNVLIGTSGCGKSTLLRLIIGLIEPTEGTIEFAGTQLSRKNIVQIRHRIGYMIQDGGLFPHLSVRGNVELLAKHLGWKPSRRAKRFEELLGLVHLDPKILKKFPGQISGGQQQRVALMRALFLDPDVLLLDEPMGALDPIIRTNLQEELRDIFRSLNKTVILVTHDIGEAAYLGDVISILSAGKILQSGSFEDLVQNPATPFVKEFIHANNHPLIDSDKEQS</sequence>
<dbReference type="FunFam" id="3.40.50.300:FF:000425">
    <property type="entry name" value="Probable ABC transporter, ATP-binding subunit"/>
    <property type="match status" value="1"/>
</dbReference>
<dbReference type="Proteomes" id="UP000315724">
    <property type="component" value="Chromosome"/>
</dbReference>
<dbReference type="GO" id="GO:0015697">
    <property type="term" value="P:quaternary ammonium group transport"/>
    <property type="evidence" value="ECO:0007669"/>
    <property type="project" value="UniProtKB-ARBA"/>
</dbReference>
<dbReference type="SUPFAM" id="SSF52540">
    <property type="entry name" value="P-loop containing nucleoside triphosphate hydrolases"/>
    <property type="match status" value="1"/>
</dbReference>
<keyword evidence="3 5" id="KW-0067">ATP-binding</keyword>
<reference evidence="5 6" key="1">
    <citation type="submission" date="2019-02" db="EMBL/GenBank/DDBJ databases">
        <title>Deep-cultivation of Planctomycetes and their phenomic and genomic characterization uncovers novel biology.</title>
        <authorList>
            <person name="Wiegand S."/>
            <person name="Jogler M."/>
            <person name="Boedeker C."/>
            <person name="Pinto D."/>
            <person name="Vollmers J."/>
            <person name="Rivas-Marin E."/>
            <person name="Kohn T."/>
            <person name="Peeters S.H."/>
            <person name="Heuer A."/>
            <person name="Rast P."/>
            <person name="Oberbeckmann S."/>
            <person name="Bunk B."/>
            <person name="Jeske O."/>
            <person name="Meyerdierks A."/>
            <person name="Storesund J.E."/>
            <person name="Kallscheuer N."/>
            <person name="Luecker S."/>
            <person name="Lage O.M."/>
            <person name="Pohl T."/>
            <person name="Merkel B.J."/>
            <person name="Hornburger P."/>
            <person name="Mueller R.-W."/>
            <person name="Bruemmer F."/>
            <person name="Labrenz M."/>
            <person name="Spormann A.M."/>
            <person name="Op den Camp H."/>
            <person name="Overmann J."/>
            <person name="Amann R."/>
            <person name="Jetten M.S.M."/>
            <person name="Mascher T."/>
            <person name="Medema M.H."/>
            <person name="Devos D.P."/>
            <person name="Kaster A.-K."/>
            <person name="Ovreas L."/>
            <person name="Rohde M."/>
            <person name="Galperin M.Y."/>
            <person name="Jogler C."/>
        </authorList>
    </citation>
    <scope>NUCLEOTIDE SEQUENCE [LARGE SCALE GENOMIC DNA]</scope>
    <source>
        <strain evidence="5 6">Mal48</strain>
    </source>
</reference>
<dbReference type="SMART" id="SM00382">
    <property type="entry name" value="AAA"/>
    <property type="match status" value="1"/>
</dbReference>
<protein>
    <submittedName>
        <fullName evidence="5">Glycine betaine/carnitine/choline transport ATP-binding protein OpuCA</fullName>
    </submittedName>
</protein>
<organism evidence="5 6">
    <name type="scientific">Thalassoglobus polymorphus</name>
    <dbReference type="NCBI Taxonomy" id="2527994"/>
    <lineage>
        <taxon>Bacteria</taxon>
        <taxon>Pseudomonadati</taxon>
        <taxon>Planctomycetota</taxon>
        <taxon>Planctomycetia</taxon>
        <taxon>Planctomycetales</taxon>
        <taxon>Planctomycetaceae</taxon>
        <taxon>Thalassoglobus</taxon>
    </lineage>
</organism>
<dbReference type="GO" id="GO:0016887">
    <property type="term" value="F:ATP hydrolysis activity"/>
    <property type="evidence" value="ECO:0007669"/>
    <property type="project" value="InterPro"/>
</dbReference>
<dbReference type="InterPro" id="IPR003439">
    <property type="entry name" value="ABC_transporter-like_ATP-bd"/>
</dbReference>
<gene>
    <name evidence="5" type="primary">opuCA</name>
    <name evidence="5" type="ORF">Mal48_23990</name>
</gene>
<dbReference type="PANTHER" id="PTHR42781">
    <property type="entry name" value="SPERMIDINE/PUTRESCINE IMPORT ATP-BINDING PROTEIN POTA"/>
    <property type="match status" value="1"/>
</dbReference>
<dbReference type="PANTHER" id="PTHR42781:SF4">
    <property type="entry name" value="SPERMIDINE_PUTRESCINE IMPORT ATP-BINDING PROTEIN POTA"/>
    <property type="match status" value="1"/>
</dbReference>
<evidence type="ECO:0000256" key="3">
    <source>
        <dbReference type="ARBA" id="ARBA00022840"/>
    </source>
</evidence>
<evidence type="ECO:0000313" key="6">
    <source>
        <dbReference type="Proteomes" id="UP000315724"/>
    </source>
</evidence>
<dbReference type="OrthoDB" id="9804199at2"/>
<evidence type="ECO:0000256" key="1">
    <source>
        <dbReference type="ARBA" id="ARBA00022448"/>
    </source>
</evidence>
<evidence type="ECO:0000259" key="4">
    <source>
        <dbReference type="PROSITE" id="PS50893"/>
    </source>
</evidence>
<dbReference type="Pfam" id="PF00005">
    <property type="entry name" value="ABC_tran"/>
    <property type="match status" value="1"/>
</dbReference>
<dbReference type="InterPro" id="IPR027417">
    <property type="entry name" value="P-loop_NTPase"/>
</dbReference>
<accession>A0A517QND4</accession>
<keyword evidence="1" id="KW-0813">Transport</keyword>
<dbReference type="GO" id="GO:0005524">
    <property type="term" value="F:ATP binding"/>
    <property type="evidence" value="ECO:0007669"/>
    <property type="project" value="UniProtKB-KW"/>
</dbReference>